<name>Q67PV3_SYMTH</name>
<feature type="domain" description="MrfA-like Zn-binding" evidence="1">
    <location>
        <begin position="469"/>
        <end position="569"/>
    </location>
</feature>
<protein>
    <recommendedName>
        <fullName evidence="1">MrfA-like Zn-binding domain-containing protein</fullName>
    </recommendedName>
</protein>
<dbReference type="NCBIfam" id="NF038324">
    <property type="entry name" value="DrmB_fam"/>
    <property type="match status" value="1"/>
</dbReference>
<proteinExistence type="predicted"/>
<dbReference type="InterPro" id="IPR047721">
    <property type="entry name" value="DrmB"/>
</dbReference>
<gene>
    <name evidence="2" type="ordered locus">STH1305</name>
</gene>
<evidence type="ECO:0000313" key="2">
    <source>
        <dbReference type="EMBL" id="BAD40290.1"/>
    </source>
</evidence>
<dbReference type="AlphaFoldDB" id="Q67PV3"/>
<keyword evidence="3" id="KW-1185">Reference proteome</keyword>
<dbReference type="RefSeq" id="WP_011195436.1">
    <property type="nucleotide sequence ID" value="NC_006177.1"/>
</dbReference>
<dbReference type="HOGENOM" id="CLU_020062_0_0_9"/>
<evidence type="ECO:0000313" key="3">
    <source>
        <dbReference type="Proteomes" id="UP000000417"/>
    </source>
</evidence>
<dbReference type="EMBL" id="AP006840">
    <property type="protein sequence ID" value="BAD40290.1"/>
    <property type="molecule type" value="Genomic_DNA"/>
</dbReference>
<dbReference type="OrthoDB" id="9134227at2"/>
<dbReference type="Proteomes" id="UP000000417">
    <property type="component" value="Chromosome"/>
</dbReference>
<dbReference type="InterPro" id="IPR018973">
    <property type="entry name" value="MZB"/>
</dbReference>
<dbReference type="Pfam" id="PF09369">
    <property type="entry name" value="MZB"/>
    <property type="match status" value="1"/>
</dbReference>
<dbReference type="KEGG" id="sth:STH1305"/>
<accession>Q67PV3</accession>
<organism evidence="2 3">
    <name type="scientific">Symbiobacterium thermophilum (strain DSM 24528 / JCM 14929 / IAM 14863 / T)</name>
    <dbReference type="NCBI Taxonomy" id="292459"/>
    <lineage>
        <taxon>Bacteria</taxon>
        <taxon>Bacillati</taxon>
        <taxon>Bacillota</taxon>
        <taxon>Clostridia</taxon>
        <taxon>Eubacteriales</taxon>
        <taxon>Symbiobacteriaceae</taxon>
        <taxon>Symbiobacterium</taxon>
    </lineage>
</organism>
<evidence type="ECO:0000259" key="1">
    <source>
        <dbReference type="Pfam" id="PF09369"/>
    </source>
</evidence>
<sequence length="605" mass="68336">MDDRRKVGEMRPSQLITTFGPGAIVDLPDLSVLVAGLNHWDEDLCQPIPESRLTARLMIDRVLAPPMNPRNPKEPNLPVFRFPTFMVCPDCRTLARYDRFVADRNGVLYCYHKGTEKETDKVSEASRVFPVRFMIACPSGHLSDFPWHAFVHRDKPCPLGDKGRLTLDESGTSGSIRDVVVRCSCRPEKGRSLGDAFGKDAGKVLGRCPGRRPWLGRDATELCDETPRALLRGASNAYFPIVESALAIPPYTRPEFDYLDKVRDQLEEASSFEEFRDQAWRWVNREVRELFTPEQIWTAWEERRKLRRGPDQDLLFPEYRALLSTPYSDPEQDFEVEDQPVPPLFEGLIDRLVQVRRLREVRVLAGFTRIDPPSDITAIVTGDEETRSTARRAFLGPLQPEGKRWLPGIMVRGEGIFFTLNLDAVRAWEERVKDAADAMAQAHKKYCTDRNIYPHPPFPGARYVLLHSLAHALIRQLGIRSGYSTTALRERIYARNTPDEQMAGVLIYTATPDSEGSLGGLVEQGQTDRFGEALWHALQEASYCSSDPLCAEHEPEAHGDLNGAACHACQLLAETCCERSNRFLDRSFLVPTVSNPHLAFFGGVL</sequence>
<dbReference type="STRING" id="292459.STH1305"/>
<reference evidence="2 3" key="1">
    <citation type="journal article" date="2004" name="Nucleic Acids Res.">
        <title>Genome sequence of Symbiobacterium thermophilum, an uncultivable bacterium that depends on microbial commensalism.</title>
        <authorList>
            <person name="Ueda K."/>
            <person name="Yamashita A."/>
            <person name="Ishikawa J."/>
            <person name="Shimada M."/>
            <person name="Watsuji T."/>
            <person name="Morimura K."/>
            <person name="Ikeda H."/>
            <person name="Hattori M."/>
            <person name="Beppu T."/>
        </authorList>
    </citation>
    <scope>NUCLEOTIDE SEQUENCE [LARGE SCALE GENOMIC DNA]</scope>
    <source>
        <strain evidence="3">T / IAM 14863</strain>
    </source>
</reference>
<dbReference type="eggNOG" id="ENOG502Z7NV">
    <property type="taxonomic scope" value="Bacteria"/>
</dbReference>